<sequence>MRADGVKVIDVQLHKPSGSRFRLLSDEPEGSGGRGRAPDAATLVSAGIAFCFMTQFGRYAAITRKRLDRYRIIQDTHFSVGGASGGTGRAGAADPVETHVYLETREDADFARTFVDMGEQTCFLHALCRTDLKTKLRLAPVVAA</sequence>
<keyword evidence="3" id="KW-1185">Reference proteome</keyword>
<name>A0ABZ1BAJ2_9ACTN</name>
<gene>
    <name evidence="2" type="ORF">U6N30_14930</name>
</gene>
<dbReference type="SUPFAM" id="SSF82784">
    <property type="entry name" value="OsmC-like"/>
    <property type="match status" value="1"/>
</dbReference>
<feature type="transmembrane region" description="Helical" evidence="1">
    <location>
        <begin position="40"/>
        <end position="61"/>
    </location>
</feature>
<dbReference type="InterPro" id="IPR036102">
    <property type="entry name" value="OsmC/Ohrsf"/>
</dbReference>
<dbReference type="Proteomes" id="UP001324287">
    <property type="component" value="Chromosome"/>
</dbReference>
<accession>A0ABZ1BAJ2</accession>
<keyword evidence="1" id="KW-1133">Transmembrane helix</keyword>
<evidence type="ECO:0000256" key="1">
    <source>
        <dbReference type="SAM" id="Phobius"/>
    </source>
</evidence>
<dbReference type="EMBL" id="CP141261">
    <property type="protein sequence ID" value="WRL66574.1"/>
    <property type="molecule type" value="Genomic_DNA"/>
</dbReference>
<protein>
    <recommendedName>
        <fullName evidence="4">OsmC-like protein</fullName>
    </recommendedName>
</protein>
<evidence type="ECO:0000313" key="2">
    <source>
        <dbReference type="EMBL" id="WRL66574.1"/>
    </source>
</evidence>
<evidence type="ECO:0008006" key="4">
    <source>
        <dbReference type="Google" id="ProtNLM"/>
    </source>
</evidence>
<evidence type="ECO:0000313" key="3">
    <source>
        <dbReference type="Proteomes" id="UP001324287"/>
    </source>
</evidence>
<dbReference type="RefSeq" id="WP_324277886.1">
    <property type="nucleotide sequence ID" value="NZ_CP141261.1"/>
</dbReference>
<proteinExistence type="predicted"/>
<dbReference type="Gene3D" id="3.30.300.20">
    <property type="match status" value="1"/>
</dbReference>
<reference evidence="2 3" key="1">
    <citation type="submission" date="2023-12" db="EMBL/GenBank/DDBJ databases">
        <title>Blastococcus brunescens sp. nov., an actonobacterium isolated from sandstone collected in sahara desert.</title>
        <authorList>
            <person name="Gtari M."/>
            <person name="Ghodhbane F."/>
        </authorList>
    </citation>
    <scope>NUCLEOTIDE SEQUENCE [LARGE SCALE GENOMIC DNA]</scope>
    <source>
        <strain evidence="2 3">BMG 8361</strain>
    </source>
</reference>
<keyword evidence="1" id="KW-0472">Membrane</keyword>
<organism evidence="2 3">
    <name type="scientific">Blastococcus brunescens</name>
    <dbReference type="NCBI Taxonomy" id="1564165"/>
    <lineage>
        <taxon>Bacteria</taxon>
        <taxon>Bacillati</taxon>
        <taxon>Actinomycetota</taxon>
        <taxon>Actinomycetes</taxon>
        <taxon>Geodermatophilales</taxon>
        <taxon>Geodermatophilaceae</taxon>
        <taxon>Blastococcus</taxon>
    </lineage>
</organism>
<dbReference type="InterPro" id="IPR015946">
    <property type="entry name" value="KH_dom-like_a/b"/>
</dbReference>
<keyword evidence="1" id="KW-0812">Transmembrane</keyword>